<dbReference type="Gene3D" id="3.90.550.10">
    <property type="entry name" value="Spore Coat Polysaccharide Biosynthesis Protein SpsA, Chain A"/>
    <property type="match status" value="1"/>
</dbReference>
<name>A0A5K1IS24_9ACTN</name>
<feature type="domain" description="Glycosyltransferase 2-like" evidence="3">
    <location>
        <begin position="5"/>
        <end position="158"/>
    </location>
</feature>
<keyword evidence="1 4" id="KW-0328">Glycosyltransferase</keyword>
<dbReference type="Proteomes" id="UP000330807">
    <property type="component" value="Unassembled WGS sequence"/>
</dbReference>
<dbReference type="PANTHER" id="PTHR22916:SF51">
    <property type="entry name" value="GLYCOSYLTRANSFERASE EPSH-RELATED"/>
    <property type="match status" value="1"/>
</dbReference>
<evidence type="ECO:0000313" key="5">
    <source>
        <dbReference type="Proteomes" id="UP000330807"/>
    </source>
</evidence>
<reference evidence="4 5" key="1">
    <citation type="submission" date="2019-10" db="EMBL/GenBank/DDBJ databases">
        <authorList>
            <person name="Wolf R A."/>
        </authorList>
    </citation>
    <scope>NUCLEOTIDE SEQUENCE [LARGE SCALE GENOMIC DNA]</scope>
    <source>
        <strain evidence="4">Collinsella_aerofaciens_AK_138A</strain>
    </source>
</reference>
<accession>A0A5K1IS24</accession>
<dbReference type="RefSeq" id="WP_156063017.1">
    <property type="nucleotide sequence ID" value="NZ_CABWIH010000029.1"/>
</dbReference>
<proteinExistence type="predicted"/>
<gene>
    <name evidence="4" type="primary">epsH_4</name>
    <name evidence="4" type="ORF">LMKDKBCB_01289</name>
</gene>
<evidence type="ECO:0000313" key="4">
    <source>
        <dbReference type="EMBL" id="VWL91253.1"/>
    </source>
</evidence>
<keyword evidence="2 4" id="KW-0808">Transferase</keyword>
<dbReference type="EMBL" id="CABWIH010000029">
    <property type="protein sequence ID" value="VWL91253.1"/>
    <property type="molecule type" value="Genomic_DNA"/>
</dbReference>
<dbReference type="Pfam" id="PF00535">
    <property type="entry name" value="Glycos_transf_2"/>
    <property type="match status" value="1"/>
</dbReference>
<organism evidence="4 5">
    <name type="scientific">Collinsella aerofaciens</name>
    <dbReference type="NCBI Taxonomy" id="74426"/>
    <lineage>
        <taxon>Bacteria</taxon>
        <taxon>Bacillati</taxon>
        <taxon>Actinomycetota</taxon>
        <taxon>Coriobacteriia</taxon>
        <taxon>Coriobacteriales</taxon>
        <taxon>Coriobacteriaceae</taxon>
        <taxon>Collinsella</taxon>
    </lineage>
</organism>
<dbReference type="AlphaFoldDB" id="A0A5K1IS24"/>
<evidence type="ECO:0000256" key="2">
    <source>
        <dbReference type="ARBA" id="ARBA00022679"/>
    </source>
</evidence>
<dbReference type="CDD" id="cd00761">
    <property type="entry name" value="Glyco_tranf_GTA_type"/>
    <property type="match status" value="1"/>
</dbReference>
<dbReference type="EC" id="2.4.-.-" evidence="4"/>
<evidence type="ECO:0000259" key="3">
    <source>
        <dbReference type="Pfam" id="PF00535"/>
    </source>
</evidence>
<sequence>MKLVSIIIPIYNAEESIRDCLESIVVQGYQRLEVIAIDDGSTDSTPTILDNYKRADSRIKVIRQANAGVSAARNRGIDASSGDYVTFVDCDDVLLPNHIGNLVSSIGDVDLAINSYLKCEDKRITSVTSREVNKPITLDKTLLTTLFRSGLLSPVWNKLFKKSILDRQSIRFDIRHGLGEDASFVFQYLIHSNKKICISGTASYKYTQSSGGTLSTKFVPNFQACIIEEFENFILLYRSLSPLNNEIRPVLRDYLAAMIVSMDNLYIHKAEMSGTDYRRLMKACKTEIEKWVRCYRKDIGLDAIITWRAWCVTHGLHYVDYYIRVLVKTMLQK</sequence>
<protein>
    <submittedName>
        <fullName evidence="4">Glycosyltransferase EpsH</fullName>
        <ecNumber evidence="4">2.4.-.-</ecNumber>
    </submittedName>
</protein>
<dbReference type="InterPro" id="IPR001173">
    <property type="entry name" value="Glyco_trans_2-like"/>
</dbReference>
<dbReference type="SUPFAM" id="SSF53448">
    <property type="entry name" value="Nucleotide-diphospho-sugar transferases"/>
    <property type="match status" value="1"/>
</dbReference>
<dbReference type="PANTHER" id="PTHR22916">
    <property type="entry name" value="GLYCOSYLTRANSFERASE"/>
    <property type="match status" value="1"/>
</dbReference>
<dbReference type="GO" id="GO:0016757">
    <property type="term" value="F:glycosyltransferase activity"/>
    <property type="evidence" value="ECO:0007669"/>
    <property type="project" value="UniProtKB-KW"/>
</dbReference>
<evidence type="ECO:0000256" key="1">
    <source>
        <dbReference type="ARBA" id="ARBA00022676"/>
    </source>
</evidence>
<dbReference type="InterPro" id="IPR029044">
    <property type="entry name" value="Nucleotide-diphossugar_trans"/>
</dbReference>